<protein>
    <recommendedName>
        <fullName evidence="11">DNA polymerase III subunit gamma/tau</fullName>
        <ecNumber evidence="11">2.7.7.7</ecNumber>
    </recommendedName>
</protein>
<dbReference type="GO" id="GO:0003887">
    <property type="term" value="F:DNA-directed DNA polymerase activity"/>
    <property type="evidence" value="ECO:0007669"/>
    <property type="project" value="UniProtKB-KW"/>
</dbReference>
<dbReference type="PANTHER" id="PTHR11669">
    <property type="entry name" value="REPLICATION FACTOR C / DNA POLYMERASE III GAMMA-TAU SUBUNIT"/>
    <property type="match status" value="1"/>
</dbReference>
<evidence type="ECO:0000256" key="6">
    <source>
        <dbReference type="ARBA" id="ARBA00022741"/>
    </source>
</evidence>
<dbReference type="Pfam" id="PF12170">
    <property type="entry name" value="DNA_pol3_tau_5"/>
    <property type="match status" value="1"/>
</dbReference>
<gene>
    <name evidence="11" type="primary">dnaX</name>
    <name evidence="13" type="ORF">J2T55_000371</name>
</gene>
<evidence type="ECO:0000256" key="1">
    <source>
        <dbReference type="ARBA" id="ARBA00006360"/>
    </source>
</evidence>
<dbReference type="InterPro" id="IPR001270">
    <property type="entry name" value="ClpA/B"/>
</dbReference>
<evidence type="ECO:0000256" key="11">
    <source>
        <dbReference type="RuleBase" id="RU364063"/>
    </source>
</evidence>
<evidence type="ECO:0000256" key="8">
    <source>
        <dbReference type="ARBA" id="ARBA00022840"/>
    </source>
</evidence>
<dbReference type="FunFam" id="1.20.272.10:FF:000003">
    <property type="entry name" value="DNA polymerase III subunit gamma/tau"/>
    <property type="match status" value="1"/>
</dbReference>
<dbReference type="GO" id="GO:0006261">
    <property type="term" value="P:DNA-templated DNA replication"/>
    <property type="evidence" value="ECO:0007669"/>
    <property type="project" value="TreeGrafter"/>
</dbReference>
<dbReference type="GO" id="GO:0005524">
    <property type="term" value="F:ATP binding"/>
    <property type="evidence" value="ECO:0007669"/>
    <property type="project" value="UniProtKB-KW"/>
</dbReference>
<dbReference type="FunFam" id="1.10.8.60:FF:000013">
    <property type="entry name" value="DNA polymerase III subunit gamma/tau"/>
    <property type="match status" value="1"/>
</dbReference>
<dbReference type="InterPro" id="IPR050238">
    <property type="entry name" value="DNA_Rep/Repair_Clamp_Loader"/>
</dbReference>
<dbReference type="NCBIfam" id="NF005942">
    <property type="entry name" value="PRK07994.1"/>
    <property type="match status" value="1"/>
</dbReference>
<dbReference type="Gene3D" id="3.40.50.300">
    <property type="entry name" value="P-loop containing nucleotide triphosphate hydrolases"/>
    <property type="match status" value="1"/>
</dbReference>
<comment type="similarity">
    <text evidence="1 11">Belongs to the DnaX/STICHEL family.</text>
</comment>
<evidence type="ECO:0000256" key="9">
    <source>
        <dbReference type="ARBA" id="ARBA00022932"/>
    </source>
</evidence>
<dbReference type="InterPro" id="IPR022754">
    <property type="entry name" value="DNA_pol_III_gamma-3"/>
</dbReference>
<dbReference type="InterPro" id="IPR027417">
    <property type="entry name" value="P-loop_NTPase"/>
</dbReference>
<dbReference type="SUPFAM" id="SSF48019">
    <property type="entry name" value="post-AAA+ oligomerization domain-like"/>
    <property type="match status" value="1"/>
</dbReference>
<dbReference type="CDD" id="cd18137">
    <property type="entry name" value="HLD_clamp_pol_III_gamma_tau"/>
    <property type="match status" value="1"/>
</dbReference>
<dbReference type="GO" id="GO:0003677">
    <property type="term" value="F:DNA binding"/>
    <property type="evidence" value="ECO:0007669"/>
    <property type="project" value="InterPro"/>
</dbReference>
<keyword evidence="3 11" id="KW-0548">Nucleotidyltransferase</keyword>
<dbReference type="GO" id="GO:0046872">
    <property type="term" value="F:metal ion binding"/>
    <property type="evidence" value="ECO:0007669"/>
    <property type="project" value="UniProtKB-KW"/>
</dbReference>
<dbReference type="SUPFAM" id="SSF52540">
    <property type="entry name" value="P-loop containing nucleoside triphosphate hydrolases"/>
    <property type="match status" value="1"/>
</dbReference>
<dbReference type="Pfam" id="PF13177">
    <property type="entry name" value="DNA_pol3_delta2"/>
    <property type="match status" value="1"/>
</dbReference>
<dbReference type="Gene3D" id="1.10.8.60">
    <property type="match status" value="1"/>
</dbReference>
<evidence type="ECO:0000256" key="7">
    <source>
        <dbReference type="ARBA" id="ARBA00022833"/>
    </source>
</evidence>
<feature type="domain" description="AAA+ ATPase" evidence="12">
    <location>
        <begin position="37"/>
        <end position="178"/>
    </location>
</feature>
<dbReference type="NCBIfam" id="TIGR02397">
    <property type="entry name" value="dnaX_nterm"/>
    <property type="match status" value="1"/>
</dbReference>
<proteinExistence type="inferred from homology"/>
<evidence type="ECO:0000256" key="4">
    <source>
        <dbReference type="ARBA" id="ARBA00022705"/>
    </source>
</evidence>
<dbReference type="EC" id="2.7.7.7" evidence="11"/>
<keyword evidence="14" id="KW-1185">Reference proteome</keyword>
<keyword evidence="4 11" id="KW-0235">DNA replication</keyword>
<evidence type="ECO:0000256" key="10">
    <source>
        <dbReference type="ARBA" id="ARBA00049244"/>
    </source>
</evidence>
<dbReference type="SMART" id="SM00382">
    <property type="entry name" value="AAA"/>
    <property type="match status" value="1"/>
</dbReference>
<keyword evidence="8 11" id="KW-0067">ATP-binding</keyword>
<dbReference type="GO" id="GO:0009360">
    <property type="term" value="C:DNA polymerase III complex"/>
    <property type="evidence" value="ECO:0007669"/>
    <property type="project" value="InterPro"/>
</dbReference>
<comment type="catalytic activity">
    <reaction evidence="10 11">
        <text>DNA(n) + a 2'-deoxyribonucleoside 5'-triphosphate = DNA(n+1) + diphosphate</text>
        <dbReference type="Rhea" id="RHEA:22508"/>
        <dbReference type="Rhea" id="RHEA-COMP:17339"/>
        <dbReference type="Rhea" id="RHEA-COMP:17340"/>
        <dbReference type="ChEBI" id="CHEBI:33019"/>
        <dbReference type="ChEBI" id="CHEBI:61560"/>
        <dbReference type="ChEBI" id="CHEBI:173112"/>
        <dbReference type="EC" id="2.7.7.7"/>
    </reaction>
</comment>
<keyword evidence="2 11" id="KW-0808">Transferase</keyword>
<dbReference type="EMBL" id="JANUCT010000002">
    <property type="protein sequence ID" value="MCS3902375.1"/>
    <property type="molecule type" value="Genomic_DNA"/>
</dbReference>
<dbReference type="Pfam" id="PF12169">
    <property type="entry name" value="DNA_pol3_gamma3"/>
    <property type="match status" value="1"/>
</dbReference>
<dbReference type="Gene3D" id="1.20.272.10">
    <property type="match status" value="1"/>
</dbReference>
<evidence type="ECO:0000256" key="5">
    <source>
        <dbReference type="ARBA" id="ARBA00022723"/>
    </source>
</evidence>
<keyword evidence="9 11" id="KW-0239">DNA-directed DNA polymerase</keyword>
<dbReference type="AlphaFoldDB" id="A0AAE3HIA2"/>
<dbReference type="PANTHER" id="PTHR11669:SF0">
    <property type="entry name" value="PROTEIN STICHEL-LIKE 2"/>
    <property type="match status" value="1"/>
</dbReference>
<dbReference type="FunFam" id="3.40.50.300:FF:000014">
    <property type="entry name" value="DNA polymerase III subunit gamma/tau"/>
    <property type="match status" value="1"/>
</dbReference>
<accession>A0AAE3HIA2</accession>
<dbReference type="InterPro" id="IPR003593">
    <property type="entry name" value="AAA+_ATPase"/>
</dbReference>
<name>A0AAE3HIA2_9GAMM</name>
<reference evidence="13" key="1">
    <citation type="submission" date="2022-08" db="EMBL/GenBank/DDBJ databases">
        <title>Genomic Encyclopedia of Type Strains, Phase III (KMG-III): the genomes of soil and plant-associated and newly described type strains.</title>
        <authorList>
            <person name="Whitman W."/>
        </authorList>
    </citation>
    <scope>NUCLEOTIDE SEQUENCE</scope>
    <source>
        <strain evidence="13">HMT 1</strain>
    </source>
</reference>
<dbReference type="NCBIfam" id="NF004046">
    <property type="entry name" value="PRK05563.1"/>
    <property type="match status" value="1"/>
</dbReference>
<dbReference type="Gene3D" id="3.30.300.150">
    <property type="entry name" value="DNA polymerase III, tau subunit, domain V"/>
    <property type="match status" value="1"/>
</dbReference>
<comment type="caution">
    <text evidence="13">The sequence shown here is derived from an EMBL/GenBank/DDBJ whole genome shotgun (WGS) entry which is preliminary data.</text>
</comment>
<evidence type="ECO:0000313" key="14">
    <source>
        <dbReference type="Proteomes" id="UP001204445"/>
    </source>
</evidence>
<dbReference type="InterPro" id="IPR038249">
    <property type="entry name" value="PolIII_tau_V_sf"/>
</dbReference>
<dbReference type="Proteomes" id="UP001204445">
    <property type="component" value="Unassembled WGS sequence"/>
</dbReference>
<evidence type="ECO:0000313" key="13">
    <source>
        <dbReference type="EMBL" id="MCS3902375.1"/>
    </source>
</evidence>
<dbReference type="InterPro" id="IPR008921">
    <property type="entry name" value="DNA_pol3_clamp-load_cplx_C"/>
</dbReference>
<organism evidence="13 14">
    <name type="scientific">Methylohalomonas lacus</name>
    <dbReference type="NCBI Taxonomy" id="398773"/>
    <lineage>
        <taxon>Bacteria</taxon>
        <taxon>Pseudomonadati</taxon>
        <taxon>Pseudomonadota</taxon>
        <taxon>Gammaproteobacteria</taxon>
        <taxon>Methylohalomonadales</taxon>
        <taxon>Methylohalomonadaceae</taxon>
        <taxon>Methylohalomonas</taxon>
    </lineage>
</organism>
<evidence type="ECO:0000256" key="3">
    <source>
        <dbReference type="ARBA" id="ARBA00022695"/>
    </source>
</evidence>
<dbReference type="InterPro" id="IPR021029">
    <property type="entry name" value="DNA_pol_III_tau_dom-5"/>
</dbReference>
<dbReference type="InterPro" id="IPR012763">
    <property type="entry name" value="DNA_pol_III_sug/sutau_N"/>
</dbReference>
<dbReference type="PRINTS" id="PR00300">
    <property type="entry name" value="CLPPROTEASEA"/>
</dbReference>
<evidence type="ECO:0000256" key="2">
    <source>
        <dbReference type="ARBA" id="ARBA00022679"/>
    </source>
</evidence>
<keyword evidence="7" id="KW-0862">Zinc</keyword>
<sequence length="554" mass="60093">MSYQVLARKWRPHRFEDVVGQEHVLRALANALDSDRLHHAYLFTGTRGTGKTTLARILAKCLNCEQGVSSTPCGECDTCRSVDEGRFVDLIEVDAASRAKVDETRDLMDNVQYAPSVGRFKVYLIDEVHMFSGHSFNALLKTLEEPPPHVKFLLATTEPKRIPITILSRCIQFNLKHLAPAQIESQLTKILDAETLSYEPAACRLIAQSAEGSLRDGLSLLDQAIAYGNGSLAEAPVREMLGTLDAGALLEILEQLAQADAAGLMRCAARLAEHQHDYAAALAEISNCLYRIAVIQVAGSDPESGVDSERLQALAQEMSPEDVQLYYQIALQGRRDLAMTPDPQVGFEMTLVRMLAFRPAVAVASDGTAGGGQTRAVSQATTSAAAPAAAVGAQASAALAKPAGADNTASAPTDDAVAEPRPATVAGTLQPDDWGQAIDAMQLSGLVRQLASHCVLKQHSGQKLELIMPPEHEPLLASVQQERLQQALRDYLDPDLKLVITVEKTERESPADVRLREADERQREAVRAVEQDPLVQSMMETFNAEIDPQSIQPE</sequence>
<comment type="function">
    <text evidence="11">DNA polymerase III is a complex, multichain enzyme responsible for most of the replicative synthesis in bacteria. This DNA polymerase also exhibits 3' to 5' exonuclease activity.</text>
</comment>
<dbReference type="InterPro" id="IPR045085">
    <property type="entry name" value="HLD_clamp_pol_III_gamma_tau"/>
</dbReference>
<comment type="subunit">
    <text evidence="11">DNA polymerase III contains a core (composed of alpha, epsilon and theta chains) that associates with a tau subunit. This core dimerizes to form the POLIII' complex. PolIII' associates with the gamma complex (composed of gamma, delta, delta', psi and chi chains) and with the beta chain to form the complete DNA polymerase III complex.</text>
</comment>
<dbReference type="Pfam" id="PF22608">
    <property type="entry name" value="DNAX_ATPase_lid"/>
    <property type="match status" value="1"/>
</dbReference>
<dbReference type="RefSeq" id="WP_259053885.1">
    <property type="nucleotide sequence ID" value="NZ_JANUCT010000002.1"/>
</dbReference>
<keyword evidence="6 11" id="KW-0547">Nucleotide-binding</keyword>
<keyword evidence="5" id="KW-0479">Metal-binding</keyword>
<evidence type="ECO:0000259" key="12">
    <source>
        <dbReference type="SMART" id="SM00382"/>
    </source>
</evidence>